<dbReference type="GO" id="GO:0006508">
    <property type="term" value="P:proteolysis"/>
    <property type="evidence" value="ECO:0007669"/>
    <property type="project" value="InterPro"/>
</dbReference>
<accession>A0A5N5TG32</accession>
<dbReference type="Pfam" id="PF00930">
    <property type="entry name" value="DPPIV_N"/>
    <property type="match status" value="1"/>
</dbReference>
<dbReference type="InterPro" id="IPR002469">
    <property type="entry name" value="Peptidase_S9B_N"/>
</dbReference>
<evidence type="ECO:0000259" key="1">
    <source>
        <dbReference type="Pfam" id="PF00930"/>
    </source>
</evidence>
<dbReference type="SUPFAM" id="SSF82171">
    <property type="entry name" value="DPP6 N-terminal domain-like"/>
    <property type="match status" value="1"/>
</dbReference>
<feature type="non-terminal residue" evidence="2">
    <location>
        <position position="1"/>
    </location>
</feature>
<dbReference type="Proteomes" id="UP000326759">
    <property type="component" value="Unassembled WGS sequence"/>
</dbReference>
<comment type="caution">
    <text evidence="2">The sequence shown here is derived from an EMBL/GenBank/DDBJ whole genome shotgun (WGS) entry which is preliminary data.</text>
</comment>
<dbReference type="Gene3D" id="2.140.10.30">
    <property type="entry name" value="Dipeptidylpeptidase IV, N-terminal domain"/>
    <property type="match status" value="1"/>
</dbReference>
<proteinExistence type="predicted"/>
<evidence type="ECO:0000313" key="3">
    <source>
        <dbReference type="Proteomes" id="UP000326759"/>
    </source>
</evidence>
<dbReference type="EMBL" id="SEYY01001929">
    <property type="protein sequence ID" value="KAB7505038.1"/>
    <property type="molecule type" value="Genomic_DNA"/>
</dbReference>
<feature type="domain" description="Dipeptidylpeptidase IV N-terminal" evidence="1">
    <location>
        <begin position="8"/>
        <end position="114"/>
    </location>
</feature>
<gene>
    <name evidence="2" type="ORF">Anas_09590</name>
</gene>
<dbReference type="OrthoDB" id="16520at2759"/>
<reference evidence="2 3" key="1">
    <citation type="journal article" date="2019" name="PLoS Biol.">
        <title>Sex chromosomes control vertical transmission of feminizing Wolbachia symbionts in an isopod.</title>
        <authorList>
            <person name="Becking T."/>
            <person name="Chebbi M.A."/>
            <person name="Giraud I."/>
            <person name="Moumen B."/>
            <person name="Laverre T."/>
            <person name="Caubet Y."/>
            <person name="Peccoud J."/>
            <person name="Gilbert C."/>
            <person name="Cordaux R."/>
        </authorList>
    </citation>
    <scope>NUCLEOTIDE SEQUENCE [LARGE SCALE GENOMIC DNA]</scope>
    <source>
        <strain evidence="2">ANa2</strain>
        <tissue evidence="2">Whole body excluding digestive tract and cuticle</tissue>
    </source>
</reference>
<feature type="non-terminal residue" evidence="2">
    <location>
        <position position="134"/>
    </location>
</feature>
<dbReference type="AlphaFoldDB" id="A0A5N5TG32"/>
<protein>
    <recommendedName>
        <fullName evidence="1">Dipeptidylpeptidase IV N-terminal domain-containing protein</fullName>
    </recommendedName>
</protein>
<evidence type="ECO:0000313" key="2">
    <source>
        <dbReference type="EMBL" id="KAB7505038.1"/>
    </source>
</evidence>
<organism evidence="2 3">
    <name type="scientific">Armadillidium nasatum</name>
    <dbReference type="NCBI Taxonomy" id="96803"/>
    <lineage>
        <taxon>Eukaryota</taxon>
        <taxon>Metazoa</taxon>
        <taxon>Ecdysozoa</taxon>
        <taxon>Arthropoda</taxon>
        <taxon>Crustacea</taxon>
        <taxon>Multicrustacea</taxon>
        <taxon>Malacostraca</taxon>
        <taxon>Eumalacostraca</taxon>
        <taxon>Peracarida</taxon>
        <taxon>Isopoda</taxon>
        <taxon>Oniscidea</taxon>
        <taxon>Crinocheta</taxon>
        <taxon>Armadillidiidae</taxon>
        <taxon>Armadillidium</taxon>
    </lineage>
</organism>
<sequence length="134" mass="15251">VITDTSGRRNWVLTSQVPIFGLNTTGFVTTLPLPDVTHGTFLHVHQGNVYNHHYTPLTFGSYTVFSVIAWDTERNYVYYIANTESDPGERHLWRVTDISSDEPRIQECLTCCLNYSSLSCRHFVPSLAPDNIDK</sequence>
<keyword evidence="3" id="KW-1185">Reference proteome</keyword>
<name>A0A5N5TG32_9CRUS</name>